<feature type="transmembrane region" description="Helical" evidence="16">
    <location>
        <begin position="289"/>
        <end position="315"/>
    </location>
</feature>
<comment type="subcellular location">
    <subcellularLocation>
        <location evidence="2 16">Cell membrane</location>
        <topology evidence="2 16">Multi-pass membrane protein</topology>
    </subcellularLocation>
</comment>
<evidence type="ECO:0000256" key="5">
    <source>
        <dbReference type="ARBA" id="ARBA00022496"/>
    </source>
</evidence>
<dbReference type="InterPro" id="IPR050860">
    <property type="entry name" value="FeoB_GTPase"/>
</dbReference>
<evidence type="ECO:0000256" key="10">
    <source>
        <dbReference type="ARBA" id="ARBA00023065"/>
    </source>
</evidence>
<keyword evidence="3 16" id="KW-0813">Transport</keyword>
<dbReference type="AlphaFoldDB" id="A5MZ70"/>
<dbReference type="STRING" id="431943.CKL_2154"/>
<proteinExistence type="inferred from homology"/>
<gene>
    <name evidence="18" type="ordered locus">CKL_2154</name>
</gene>
<keyword evidence="9 16" id="KW-0408">Iron</keyword>
<feature type="binding site" evidence="14">
    <location>
        <begin position="56"/>
        <end position="59"/>
    </location>
    <ligand>
        <name>GTP</name>
        <dbReference type="ChEBI" id="CHEBI:37565"/>
        <label>3</label>
    </ligand>
</feature>
<evidence type="ECO:0000256" key="13">
    <source>
        <dbReference type="NCBIfam" id="TIGR00437"/>
    </source>
</evidence>
<keyword evidence="19" id="KW-1185">Reference proteome</keyword>
<feature type="transmembrane region" description="Helical" evidence="16">
    <location>
        <begin position="446"/>
        <end position="469"/>
    </location>
</feature>
<keyword evidence="10" id="KW-0406">Ion transport</keyword>
<feature type="binding site" evidence="14">
    <location>
        <begin position="145"/>
        <end position="147"/>
    </location>
    <ligand>
        <name>GTP</name>
        <dbReference type="ChEBI" id="CHEBI:37565"/>
        <label>5</label>
    </ligand>
</feature>
<evidence type="ECO:0000256" key="3">
    <source>
        <dbReference type="ARBA" id="ARBA00022448"/>
    </source>
</evidence>
<keyword evidence="6 16" id="KW-0812">Transmembrane</keyword>
<evidence type="ECO:0000256" key="12">
    <source>
        <dbReference type="ARBA" id="ARBA00023136"/>
    </source>
</evidence>
<dbReference type="eggNOG" id="COG0370">
    <property type="taxonomic scope" value="Bacteria"/>
</dbReference>
<evidence type="ECO:0000256" key="7">
    <source>
        <dbReference type="ARBA" id="ARBA00022741"/>
    </source>
</evidence>
<evidence type="ECO:0000256" key="16">
    <source>
        <dbReference type="RuleBase" id="RU362098"/>
    </source>
</evidence>
<dbReference type="PRINTS" id="PR00326">
    <property type="entry name" value="GTP1OBG"/>
</dbReference>
<evidence type="ECO:0000259" key="17">
    <source>
        <dbReference type="PROSITE" id="PS51711"/>
    </source>
</evidence>
<dbReference type="GO" id="GO:0005886">
    <property type="term" value="C:plasma membrane"/>
    <property type="evidence" value="ECO:0007669"/>
    <property type="project" value="UniProtKB-SubCell"/>
</dbReference>
<keyword evidence="15" id="KW-0479">Metal-binding</keyword>
<evidence type="ECO:0000256" key="11">
    <source>
        <dbReference type="ARBA" id="ARBA00023134"/>
    </source>
</evidence>
<dbReference type="InterPro" id="IPR027417">
    <property type="entry name" value="P-loop_NTPase"/>
</dbReference>
<dbReference type="Gene3D" id="3.40.50.300">
    <property type="entry name" value="P-loop containing nucleotide triphosphate hydrolases"/>
    <property type="match status" value="1"/>
</dbReference>
<keyword evidence="8 16" id="KW-1133">Transmembrane helix</keyword>
<keyword evidence="5 16" id="KW-0410">Iron transport</keyword>
<dbReference type="EMBL" id="CP000673">
    <property type="protein sequence ID" value="EDK34166.1"/>
    <property type="molecule type" value="Genomic_DNA"/>
</dbReference>
<feature type="transmembrane region" description="Helical" evidence="16">
    <location>
        <begin position="623"/>
        <end position="644"/>
    </location>
</feature>
<feature type="binding site" evidence="15">
    <location>
        <position position="21"/>
    </location>
    <ligand>
        <name>Mg(2+)</name>
        <dbReference type="ChEBI" id="CHEBI:18420"/>
        <label>2</label>
    </ligand>
</feature>
<dbReference type="InterPro" id="IPR011642">
    <property type="entry name" value="Gate_dom"/>
</dbReference>
<keyword evidence="7 14" id="KW-0547">Nucleotide-binding</keyword>
<evidence type="ECO:0000256" key="1">
    <source>
        <dbReference type="ARBA" id="ARBA00003926"/>
    </source>
</evidence>
<keyword evidence="12 16" id="KW-0472">Membrane</keyword>
<evidence type="ECO:0000256" key="8">
    <source>
        <dbReference type="ARBA" id="ARBA00022989"/>
    </source>
</evidence>
<keyword evidence="11 14" id="KW-0342">GTP-binding</keyword>
<feature type="transmembrane region" description="Helical" evidence="16">
    <location>
        <begin position="335"/>
        <end position="368"/>
    </location>
</feature>
<dbReference type="InterPro" id="IPR003373">
    <property type="entry name" value="Fe2_transport_prot-B"/>
</dbReference>
<feature type="binding site" evidence="15">
    <location>
        <position position="24"/>
    </location>
    <ligand>
        <name>Mg(2+)</name>
        <dbReference type="ChEBI" id="CHEBI:18420"/>
        <label>2</label>
    </ligand>
</feature>
<dbReference type="PANTHER" id="PTHR43185">
    <property type="entry name" value="FERROUS IRON TRANSPORT PROTEIN B"/>
    <property type="match status" value="1"/>
</dbReference>
<feature type="binding site" evidence="15">
    <location>
        <position position="25"/>
    </location>
    <ligand>
        <name>Mg(2+)</name>
        <dbReference type="ChEBI" id="CHEBI:18420"/>
        <label>2</label>
    </ligand>
</feature>
<evidence type="ECO:0000256" key="15">
    <source>
        <dbReference type="PIRSR" id="PIRSR603373-2"/>
    </source>
</evidence>
<evidence type="ECO:0000313" key="18">
    <source>
        <dbReference type="EMBL" id="EDK34166.1"/>
    </source>
</evidence>
<feature type="transmembrane region" description="Helical" evidence="16">
    <location>
        <begin position="554"/>
        <end position="572"/>
    </location>
</feature>
<dbReference type="HOGENOM" id="CLU_013350_3_0_9"/>
<dbReference type="NCBIfam" id="TIGR00231">
    <property type="entry name" value="small_GTP"/>
    <property type="match status" value="1"/>
</dbReference>
<evidence type="ECO:0000256" key="4">
    <source>
        <dbReference type="ARBA" id="ARBA00022475"/>
    </source>
</evidence>
<feature type="binding site" evidence="14">
    <location>
        <begin position="10"/>
        <end position="17"/>
    </location>
    <ligand>
        <name>GTP</name>
        <dbReference type="ChEBI" id="CHEBI:37565"/>
        <label>1</label>
    </ligand>
</feature>
<dbReference type="PANTHER" id="PTHR43185:SF1">
    <property type="entry name" value="FE(2+) TRANSPORTER FEOB"/>
    <property type="match status" value="1"/>
</dbReference>
<dbReference type="Pfam" id="PF07670">
    <property type="entry name" value="Gate"/>
    <property type="match status" value="2"/>
</dbReference>
<dbReference type="PROSITE" id="PS51711">
    <property type="entry name" value="G_FEOB"/>
    <property type="match status" value="1"/>
</dbReference>
<feature type="domain" description="FeoB-type G" evidence="17">
    <location>
        <begin position="3"/>
        <end position="165"/>
    </location>
</feature>
<comment type="function">
    <text evidence="1 16">Probable transporter of a GTP-driven Fe(2+) uptake system.</text>
</comment>
<organism evidence="18 19">
    <name type="scientific">Clostridium kluyveri (strain ATCC 8527 / DSM 555 / NBRC 12016 / NCIMB 10680 / K1)</name>
    <dbReference type="NCBI Taxonomy" id="431943"/>
    <lineage>
        <taxon>Bacteria</taxon>
        <taxon>Bacillati</taxon>
        <taxon>Bacillota</taxon>
        <taxon>Clostridia</taxon>
        <taxon>Eubacteriales</taxon>
        <taxon>Clostridiaceae</taxon>
        <taxon>Clostridium</taxon>
    </lineage>
</organism>
<keyword evidence="4" id="KW-1003">Cell membrane</keyword>
<dbReference type="CDD" id="cd01879">
    <property type="entry name" value="FeoB"/>
    <property type="match status" value="1"/>
</dbReference>
<accession>A5MZ70</accession>
<sequence length="679" mass="74622">MSSTTIALLGQPNSGKSTLFNALTGSHQHVGNWPGKTVEQKEGYFTYHNKKYTIVDLPGTYSLSANSEEEIVTREYISSGKAELVCILADASQLQRSLFMLADYAGIKTPVVLLLNMMDIAQQQGKNINSAAISKELGIPVVPIVAADKKCYDDFFKVLEKIQEIQGVLDEKDILNLYTVTIGNRYKQILQLLPEEGIDTYSSAWLASKLVEQDSMAVNVVKSYVSDDTWGRISLILEQVKNGSLLTGECKFRWIENLLKYNVSEGKTREPKIGFFDRIATSKTWGKPLAIGIIILGLILSMAIAMPFMSLFGYFPNIFYDPISKGLFYMGMPSVIISLLCDGVITAISFALMMVSFVFGISLVFGFLEEVGYMARISYVFDNTMSKLGLQGKAVMPFLVSFGCNIGGVSGTRVIDSWGQRVITMALSWVIPCAATWGVVGLMSSVFFGGGAVFVIISLFAVALLHMIVTSKIFGKSLIKESDRSGLIMELPPYHKPKYKNLFRFVFNRMSDVLKRALKIIVLVSVFFWALSYTPDGNVTDSIIYKVGTFIEPVTMWFGLRWQTFMAFIASAMGKEAALGVLASLFNSSGAVAGIWGSISGKAAVNTSGLAGALISGISKAEALAFIYAFFFNVPCIMAVASTQQESHSIKWTLRIVGYYIVVALIMSFIAYHIGLFIF</sequence>
<evidence type="ECO:0000256" key="2">
    <source>
        <dbReference type="ARBA" id="ARBA00004651"/>
    </source>
</evidence>
<feature type="binding site" evidence="14">
    <location>
        <begin position="35"/>
        <end position="39"/>
    </location>
    <ligand>
        <name>GTP</name>
        <dbReference type="ChEBI" id="CHEBI:37565"/>
        <label>2</label>
    </ligand>
</feature>
<feature type="transmembrane region" description="Helical" evidence="16">
    <location>
        <begin position="422"/>
        <end position="440"/>
    </location>
</feature>
<dbReference type="InterPro" id="IPR006073">
    <property type="entry name" value="GTP-bd"/>
</dbReference>
<dbReference type="NCBIfam" id="TIGR00437">
    <property type="entry name" value="feoB"/>
    <property type="match status" value="1"/>
</dbReference>
<dbReference type="SUPFAM" id="SSF52540">
    <property type="entry name" value="P-loop containing nucleoside triphosphate hydrolases"/>
    <property type="match status" value="1"/>
</dbReference>
<dbReference type="GO" id="GO:0005525">
    <property type="term" value="F:GTP binding"/>
    <property type="evidence" value="ECO:0007669"/>
    <property type="project" value="UniProtKB-KW"/>
</dbReference>
<feature type="binding site" evidence="15">
    <location>
        <position position="22"/>
    </location>
    <ligand>
        <name>Mg(2+)</name>
        <dbReference type="ChEBI" id="CHEBI:18420"/>
        <label>1</label>
    </ligand>
</feature>
<name>A5MZ70_CLOK5</name>
<dbReference type="Pfam" id="PF02421">
    <property type="entry name" value="FeoB_N"/>
    <property type="match status" value="1"/>
</dbReference>
<comment type="similarity">
    <text evidence="16">Belongs to the TRAFAC class TrmE-Era-EngA-EngB-Septin-like GTPase superfamily. FeoB GTPase (TC 9.A.8) family.</text>
</comment>
<dbReference type="GO" id="GO:0015093">
    <property type="term" value="F:ferrous iron transmembrane transporter activity"/>
    <property type="evidence" value="ECO:0007669"/>
    <property type="project" value="UniProtKB-UniRule"/>
</dbReference>
<reference evidence="18 19" key="1">
    <citation type="journal article" date="2008" name="Proc. Natl. Acad. Sci. U.S.A.">
        <title>The genome of Clostridium kluyveri, a strict anaerobe with unique metabolic features.</title>
        <authorList>
            <person name="Seedorf H."/>
            <person name="Fricke W.F."/>
            <person name="Veith B."/>
            <person name="Brueggemann H."/>
            <person name="Liesegang H."/>
            <person name="Strittmatter A."/>
            <person name="Miethke M."/>
            <person name="Buckel W."/>
            <person name="Hinderberger J."/>
            <person name="Li F."/>
            <person name="Hagemeier C."/>
            <person name="Thauer R.K."/>
            <person name="Gottschalk G."/>
        </authorList>
    </citation>
    <scope>NUCLEOTIDE SEQUENCE [LARGE SCALE GENOMIC DNA]</scope>
    <source>
        <strain evidence="19">ATCC 8527 / DSM 555 / NCIMB 10680</strain>
    </source>
</reference>
<evidence type="ECO:0000256" key="6">
    <source>
        <dbReference type="ARBA" id="ARBA00022692"/>
    </source>
</evidence>
<dbReference type="Pfam" id="PF07664">
    <property type="entry name" value="FeoB_C"/>
    <property type="match status" value="1"/>
</dbReference>
<dbReference type="InterPro" id="IPR005225">
    <property type="entry name" value="Small_GTP-bd"/>
</dbReference>
<dbReference type="GO" id="GO:0046872">
    <property type="term" value="F:metal ion binding"/>
    <property type="evidence" value="ECO:0007669"/>
    <property type="project" value="UniProtKB-KW"/>
</dbReference>
<feature type="transmembrane region" description="Helical" evidence="16">
    <location>
        <begin position="517"/>
        <end position="534"/>
    </location>
</feature>
<dbReference type="InterPro" id="IPR011640">
    <property type="entry name" value="Fe2_transport_prot_B_C"/>
</dbReference>
<keyword evidence="15" id="KW-0460">Magnesium</keyword>
<feature type="transmembrane region" description="Helical" evidence="16">
    <location>
        <begin position="656"/>
        <end position="678"/>
    </location>
</feature>
<evidence type="ECO:0000256" key="14">
    <source>
        <dbReference type="PIRSR" id="PIRSR603373-1"/>
    </source>
</evidence>
<protein>
    <recommendedName>
        <fullName evidence="13 16">Ferrous iron transport protein B</fullName>
    </recommendedName>
</protein>
<feature type="binding site" evidence="14">
    <location>
        <begin position="116"/>
        <end position="119"/>
    </location>
    <ligand>
        <name>GTP</name>
        <dbReference type="ChEBI" id="CHEBI:37565"/>
        <label>4</label>
    </ligand>
</feature>
<dbReference type="Proteomes" id="UP000002411">
    <property type="component" value="Chromosome"/>
</dbReference>
<dbReference type="KEGG" id="ckl:CKL_2154"/>
<evidence type="ECO:0000313" key="19">
    <source>
        <dbReference type="Proteomes" id="UP000002411"/>
    </source>
</evidence>
<dbReference type="RefSeq" id="WP_012102493.1">
    <property type="nucleotide sequence ID" value="NC_009706.1"/>
</dbReference>
<feature type="transmembrane region" description="Helical" evidence="16">
    <location>
        <begin position="579"/>
        <end position="599"/>
    </location>
</feature>
<dbReference type="InterPro" id="IPR030389">
    <property type="entry name" value="G_FEOB_dom"/>
</dbReference>
<evidence type="ECO:0000256" key="9">
    <source>
        <dbReference type="ARBA" id="ARBA00023004"/>
    </source>
</evidence>